<feature type="region of interest" description="Disordered" evidence="1">
    <location>
        <begin position="46"/>
        <end position="70"/>
    </location>
</feature>
<gene>
    <name evidence="2" type="ORF">LC586_06795</name>
</gene>
<reference evidence="2 3" key="1">
    <citation type="journal article" date="2021" name="Microorganisms">
        <title>Genome Evolution of Filamentous Cyanobacterium Nostoc Species: From Facultative Symbiosis to Free Living.</title>
        <authorList>
            <person name="Huo D."/>
            <person name="Li H."/>
            <person name="Cai F."/>
            <person name="Guo X."/>
            <person name="Qiao Z."/>
            <person name="Wang W."/>
            <person name="Yu G."/>
            <person name="Li R."/>
        </authorList>
    </citation>
    <scope>NUCLEOTIDE SEQUENCE [LARGE SCALE GENOMIC DNA]</scope>
    <source>
        <strain evidence="2 3">CHAB 5714</strain>
    </source>
</reference>
<dbReference type="SUPFAM" id="SSF46689">
    <property type="entry name" value="Homeodomain-like"/>
    <property type="match status" value="1"/>
</dbReference>
<proteinExistence type="predicted"/>
<evidence type="ECO:0000256" key="1">
    <source>
        <dbReference type="SAM" id="MobiDB-lite"/>
    </source>
</evidence>
<dbReference type="InterPro" id="IPR007367">
    <property type="entry name" value="DUF433"/>
</dbReference>
<protein>
    <submittedName>
        <fullName evidence="2">DUF433 domain-containing protein</fullName>
    </submittedName>
</protein>
<comment type="caution">
    <text evidence="2">The sequence shown here is derived from an EMBL/GenBank/DDBJ whole genome shotgun (WGS) entry which is preliminary data.</text>
</comment>
<organism evidence="2 3">
    <name type="scientific">Nostoc favosum CHAB5714</name>
    <dbReference type="NCBI Taxonomy" id="2780399"/>
    <lineage>
        <taxon>Bacteria</taxon>
        <taxon>Bacillati</taxon>
        <taxon>Cyanobacteriota</taxon>
        <taxon>Cyanophyceae</taxon>
        <taxon>Nostocales</taxon>
        <taxon>Nostocaceae</taxon>
        <taxon>Nostoc</taxon>
        <taxon>Nostoc favosum</taxon>
    </lineage>
</organism>
<dbReference type="Proteomes" id="UP001199525">
    <property type="component" value="Unassembled WGS sequence"/>
</dbReference>
<dbReference type="Gene3D" id="1.10.10.10">
    <property type="entry name" value="Winged helix-like DNA-binding domain superfamily/Winged helix DNA-binding domain"/>
    <property type="match status" value="1"/>
</dbReference>
<accession>A0ABS8I416</accession>
<sequence length="89" mass="9748">MILELLSSGMSTEEILKDYDDLESEDILAVLLFAARLCQVKSIRPLAKVPNTPPPTPKSSSGGETKRSFGGVGFKLFDLCKRSIHRIAL</sequence>
<evidence type="ECO:0000313" key="3">
    <source>
        <dbReference type="Proteomes" id="UP001199525"/>
    </source>
</evidence>
<dbReference type="EMBL" id="JAIVFQ010000006">
    <property type="protein sequence ID" value="MCC5598929.1"/>
    <property type="molecule type" value="Genomic_DNA"/>
</dbReference>
<dbReference type="Pfam" id="PF04255">
    <property type="entry name" value="DUF433"/>
    <property type="match status" value="1"/>
</dbReference>
<dbReference type="InterPro" id="IPR036388">
    <property type="entry name" value="WH-like_DNA-bd_sf"/>
</dbReference>
<keyword evidence="3" id="KW-1185">Reference proteome</keyword>
<evidence type="ECO:0000313" key="2">
    <source>
        <dbReference type="EMBL" id="MCC5598929.1"/>
    </source>
</evidence>
<name>A0ABS8I416_9NOSO</name>
<dbReference type="InterPro" id="IPR009057">
    <property type="entry name" value="Homeodomain-like_sf"/>
</dbReference>